<evidence type="ECO:0000256" key="4">
    <source>
        <dbReference type="SAM" id="MobiDB-lite"/>
    </source>
</evidence>
<dbReference type="InterPro" id="IPR059157">
    <property type="entry name" value="WDR36-Utp21_N"/>
</dbReference>
<dbReference type="InterPro" id="IPR011047">
    <property type="entry name" value="Quinoprotein_ADH-like_sf"/>
</dbReference>
<dbReference type="PROSITE" id="PS00678">
    <property type="entry name" value="WD_REPEATS_1"/>
    <property type="match status" value="1"/>
</dbReference>
<evidence type="ECO:0000259" key="6">
    <source>
        <dbReference type="Pfam" id="PF25171"/>
    </source>
</evidence>
<evidence type="ECO:0000313" key="8">
    <source>
        <dbReference type="Proteomes" id="UP000189513"/>
    </source>
</evidence>
<dbReference type="Pfam" id="PF04192">
    <property type="entry name" value="Utp21"/>
    <property type="match status" value="1"/>
</dbReference>
<dbReference type="PANTHER" id="PTHR22840:SF12">
    <property type="entry name" value="WD REPEAT-CONTAINING PROTEIN 36"/>
    <property type="match status" value="1"/>
</dbReference>
<evidence type="ECO:0000256" key="2">
    <source>
        <dbReference type="ARBA" id="ARBA00022737"/>
    </source>
</evidence>
<dbReference type="GO" id="GO:0032040">
    <property type="term" value="C:small-subunit processome"/>
    <property type="evidence" value="ECO:0007669"/>
    <property type="project" value="InterPro"/>
</dbReference>
<dbReference type="Proteomes" id="UP000189513">
    <property type="component" value="Unassembled WGS sequence"/>
</dbReference>
<dbReference type="InterPro" id="IPR001680">
    <property type="entry name" value="WD40_rpt"/>
</dbReference>
<feature type="repeat" description="WD" evidence="3">
    <location>
        <begin position="571"/>
        <end position="607"/>
    </location>
</feature>
<dbReference type="OMA" id="CIYAWRA"/>
<keyword evidence="8" id="KW-1185">Reference proteome</keyword>
<accession>A0A1V2L605</accession>
<reference evidence="8" key="1">
    <citation type="journal article" date="2017" name="Genome Announc.">
        <title>Genome sequences of Cyberlindnera fabianii 65, Pichia kudriavzevii 129, and Saccharomyces cerevisiae 131 isolated from fermented masau fruits in Zimbabwe.</title>
        <authorList>
            <person name="van Rijswijck I.M.H."/>
            <person name="Derks M.F.L."/>
            <person name="Abee T."/>
            <person name="de Ridder D."/>
            <person name="Smid E.J."/>
        </authorList>
    </citation>
    <scope>NUCLEOTIDE SEQUENCE [LARGE SCALE GENOMIC DNA]</scope>
    <source>
        <strain evidence="8">65</strain>
    </source>
</reference>
<dbReference type="InterPro" id="IPR019775">
    <property type="entry name" value="WD40_repeat_CS"/>
</dbReference>
<dbReference type="AlphaFoldDB" id="A0A1V2L605"/>
<feature type="domain" description="WDR36/Utp21 C-terminal" evidence="5">
    <location>
        <begin position="698"/>
        <end position="910"/>
    </location>
</feature>
<evidence type="ECO:0000256" key="3">
    <source>
        <dbReference type="PROSITE-ProRule" id="PRU00221"/>
    </source>
</evidence>
<evidence type="ECO:0000256" key="1">
    <source>
        <dbReference type="ARBA" id="ARBA00022574"/>
    </source>
</evidence>
<keyword evidence="2" id="KW-0677">Repeat</keyword>
<dbReference type="CDD" id="cd00200">
    <property type="entry name" value="WD40"/>
    <property type="match status" value="1"/>
</dbReference>
<protein>
    <submittedName>
        <fullName evidence="7">WD repeat-containing protein 36</fullName>
    </submittedName>
</protein>
<dbReference type="EMBL" id="MPUK01000005">
    <property type="protein sequence ID" value="ONH67204.1"/>
    <property type="molecule type" value="Genomic_DNA"/>
</dbReference>
<dbReference type="STRING" id="36022.A0A1V2L605"/>
<evidence type="ECO:0000313" key="7">
    <source>
        <dbReference type="EMBL" id="ONH67204.1"/>
    </source>
</evidence>
<dbReference type="InterPro" id="IPR007319">
    <property type="entry name" value="WDR36/Utp21_C"/>
</dbReference>
<evidence type="ECO:0000259" key="5">
    <source>
        <dbReference type="Pfam" id="PF04192"/>
    </source>
</evidence>
<feature type="region of interest" description="Disordered" evidence="4">
    <location>
        <begin position="378"/>
        <end position="397"/>
    </location>
</feature>
<organism evidence="7 8">
    <name type="scientific">Cyberlindnera fabianii</name>
    <name type="common">Yeast</name>
    <name type="synonym">Hansenula fabianii</name>
    <dbReference type="NCBI Taxonomy" id="36022"/>
    <lineage>
        <taxon>Eukaryota</taxon>
        <taxon>Fungi</taxon>
        <taxon>Dikarya</taxon>
        <taxon>Ascomycota</taxon>
        <taxon>Saccharomycotina</taxon>
        <taxon>Saccharomycetes</taxon>
        <taxon>Phaffomycetales</taxon>
        <taxon>Phaffomycetaceae</taxon>
        <taxon>Cyberlindnera</taxon>
    </lineage>
</organism>
<name>A0A1V2L605_CYBFA</name>
<dbReference type="FunFam" id="2.130.10.10:FF:000410">
    <property type="entry name" value="U3 small nucleolar RNA-associated protein 21"/>
    <property type="match status" value="1"/>
</dbReference>
<dbReference type="PROSITE" id="PS50294">
    <property type="entry name" value="WD_REPEATS_REGION"/>
    <property type="match status" value="1"/>
</dbReference>
<sequence length="913" mass="100523">MLTASMTTTEVVKRRKVSVGKKAVKPRLFSPFRTIGQTTTGLPFAVGTLGSTFYIATSVGRSFQIFDANTLHLLFVTQGELSSEITALAAHYHYVYAAYGEEIGIFKRGRLEHSMTVEGGVKRLLVFGDYLIGSNNKTVFVFKKSAGMKVATEFYTKFGLEDDIVGIVHPPTYLNKIVVLTATGLSIYNIHSGKLLYSTSFSYTMTAIECAPVLDIVALGTTTGEVILYNIKKGKTLRTMTTKSSVTSISFRTDGPAHLCIGHTSGDLTFFDLDRNARIHVLNAHRETHGGVSKAQFLNGQPIIVTNGGDNHLKEFVFDPPLSSNAAVVAPPRYLRSRGGHAAPVTSFEFADDDGHYILSGSRDKSVWKFSLRKDAQSQEMSQRAHKRTDGKREGGIKDKFPEVIGMAVENTRVGEWENVVTAHEGENVARTWDSHSRRVGRHKLATIDGGVVKSVAASPCGNFALVGSSNGGIGVHNLQSGQLRKKYNLHKKAVTGLALDGMNRKMVSCGLDGVVGFYDFSQSKYLGKLVLDAPITSMVYHRSSDLFALALDDLSVVVVDAVTHKVVRVFWGHSNRITAMAFSPDGRWIVTAALDSTIRTWDIPTGLCIDGIRVSHVATNIKFSPVGDFLATTHVARIGISLWTNRAQFRPVSTRNVEEDEFTDVSLSMISDDVTLLDGAFDEEVEEEYTNHYESVDQIDNSLLTLSLGPRSKFQTLLNIDTIKQRNKPKEAPKKPKNAPFFLQLSGAQIGDEASVREGKTAILSKNGDDQDDETKLHAMKPVNGTFESEFTRLLRVCSGKSDYAEFVKYFTLASPAVTDLEIKTMSSVDLTEMKYFVEALTQGFKSNTDVDLIEAWMTIFLKNHGDVIHGTDDEELKVALDLWFEAHKEKTDNFDDLVKYCSGVISLLTTV</sequence>
<dbReference type="Pfam" id="PF25171">
    <property type="entry name" value="Beta-prop_WDR36-Utp21_1st"/>
    <property type="match status" value="1"/>
</dbReference>
<dbReference type="Gene3D" id="2.130.10.10">
    <property type="entry name" value="YVTN repeat-like/Quinoprotein amine dehydrogenase"/>
    <property type="match status" value="2"/>
</dbReference>
<comment type="caution">
    <text evidence="7">The sequence shown here is derived from an EMBL/GenBank/DDBJ whole genome shotgun (WGS) entry which is preliminary data.</text>
</comment>
<gene>
    <name evidence="7" type="ORF">BON22_2957</name>
</gene>
<dbReference type="SMART" id="SM00320">
    <property type="entry name" value="WD40"/>
    <property type="match status" value="8"/>
</dbReference>
<dbReference type="VEuPathDB" id="FungiDB:BON22_2957"/>
<proteinExistence type="predicted"/>
<dbReference type="SUPFAM" id="SSF50998">
    <property type="entry name" value="Quinoprotein alcohol dehydrogenase-like"/>
    <property type="match status" value="1"/>
</dbReference>
<dbReference type="InterPro" id="IPR036322">
    <property type="entry name" value="WD40_repeat_dom_sf"/>
</dbReference>
<dbReference type="PANTHER" id="PTHR22840">
    <property type="entry name" value="WD REPEAT-CONTAINING PROTEIN 36"/>
    <property type="match status" value="1"/>
</dbReference>
<dbReference type="PROSITE" id="PS50082">
    <property type="entry name" value="WD_REPEATS_2"/>
    <property type="match status" value="1"/>
</dbReference>
<dbReference type="InterPro" id="IPR015943">
    <property type="entry name" value="WD40/YVTN_repeat-like_dom_sf"/>
</dbReference>
<feature type="domain" description="WDR36/Utp21 N-terminal" evidence="6">
    <location>
        <begin position="55"/>
        <end position="319"/>
    </location>
</feature>
<dbReference type="SUPFAM" id="SSF50978">
    <property type="entry name" value="WD40 repeat-like"/>
    <property type="match status" value="1"/>
</dbReference>
<keyword evidence="1 3" id="KW-0853">WD repeat</keyword>
<dbReference type="GO" id="GO:0034388">
    <property type="term" value="C:Pwp2p-containing subcomplex of 90S preribosome"/>
    <property type="evidence" value="ECO:0007669"/>
    <property type="project" value="TreeGrafter"/>
</dbReference>
<dbReference type="GO" id="GO:0006364">
    <property type="term" value="P:rRNA processing"/>
    <property type="evidence" value="ECO:0007669"/>
    <property type="project" value="InterPro"/>
</dbReference>
<dbReference type="Pfam" id="PF25168">
    <property type="entry name" value="Beta-prop_WDR36-Utp21_2nd"/>
    <property type="match status" value="1"/>
</dbReference>